<feature type="compositionally biased region" description="Basic and acidic residues" evidence="1">
    <location>
        <begin position="1"/>
        <end position="13"/>
    </location>
</feature>
<accession>F0WMJ8</accession>
<evidence type="ECO:0000313" key="2">
    <source>
        <dbReference type="EMBL" id="CCA22530.1"/>
    </source>
</evidence>
<reference evidence="2" key="1">
    <citation type="journal article" date="2011" name="PLoS Biol.">
        <title>Gene gain and loss during evolution of obligate parasitism in the white rust pathogen of Arabidopsis thaliana.</title>
        <authorList>
            <person name="Kemen E."/>
            <person name="Gardiner A."/>
            <person name="Schultz-Larsen T."/>
            <person name="Kemen A.C."/>
            <person name="Balmuth A.L."/>
            <person name="Robert-Seilaniantz A."/>
            <person name="Bailey K."/>
            <person name="Holub E."/>
            <person name="Studholme D.J."/>
            <person name="Maclean D."/>
            <person name="Jones J.D."/>
        </authorList>
    </citation>
    <scope>NUCLEOTIDE SEQUENCE</scope>
</reference>
<reference evidence="2" key="2">
    <citation type="submission" date="2011-02" db="EMBL/GenBank/DDBJ databases">
        <authorList>
            <person name="MacLean D."/>
        </authorList>
    </citation>
    <scope>NUCLEOTIDE SEQUENCE</scope>
</reference>
<organism evidence="2">
    <name type="scientific">Albugo laibachii Nc14</name>
    <dbReference type="NCBI Taxonomy" id="890382"/>
    <lineage>
        <taxon>Eukaryota</taxon>
        <taxon>Sar</taxon>
        <taxon>Stramenopiles</taxon>
        <taxon>Oomycota</taxon>
        <taxon>Peronosporomycetes</taxon>
        <taxon>Albuginales</taxon>
        <taxon>Albuginaceae</taxon>
        <taxon>Albugo</taxon>
    </lineage>
</organism>
<proteinExistence type="predicted"/>
<protein>
    <submittedName>
        <fullName evidence="2">Uncharacterized protein AlNc14C157G7688</fullName>
    </submittedName>
</protein>
<gene>
    <name evidence="2" type="primary">AlNc14C157G7688</name>
    <name evidence="2" type="ORF">ALNC14_086730</name>
</gene>
<sequence>MLRGRNTESENGGRKPRQCMGNAPTNSFRLTVIDHYDVHGMPATLERFYPDVVGSAKETKRKIVNLWAKGREKLVRLYKAQVTSELRRTREIGKATTLPRDAEMDLIKWISRYRLEGAPISALILTRKSLQIASEVDVSATELPLRGRGGKPYLRRHKLAFRMRIRQGQISPAGISAKAAAFSSKLQ</sequence>
<feature type="region of interest" description="Disordered" evidence="1">
    <location>
        <begin position="1"/>
        <end position="22"/>
    </location>
</feature>
<evidence type="ECO:0000256" key="1">
    <source>
        <dbReference type="SAM" id="MobiDB-lite"/>
    </source>
</evidence>
<name>F0WMJ8_9STRA</name>
<dbReference type="AlphaFoldDB" id="F0WMJ8"/>
<dbReference type="HOGENOM" id="CLU_031434_2_0_1"/>
<dbReference type="EMBL" id="FR824202">
    <property type="protein sequence ID" value="CCA22530.1"/>
    <property type="molecule type" value="Genomic_DNA"/>
</dbReference>